<evidence type="ECO:0000313" key="3">
    <source>
        <dbReference type="EMBL" id="QJY50002.1"/>
    </source>
</evidence>
<organism evidence="3 4">
    <name type="scientific">Pseudonocardia broussonetiae</name>
    <dbReference type="NCBI Taxonomy" id="2736640"/>
    <lineage>
        <taxon>Bacteria</taxon>
        <taxon>Bacillati</taxon>
        <taxon>Actinomycetota</taxon>
        <taxon>Actinomycetes</taxon>
        <taxon>Pseudonocardiales</taxon>
        <taxon>Pseudonocardiaceae</taxon>
        <taxon>Pseudonocardia</taxon>
    </lineage>
</organism>
<accession>A0A6M6JTW7</accession>
<dbReference type="InterPro" id="IPR002347">
    <property type="entry name" value="SDR_fam"/>
</dbReference>
<dbReference type="InterPro" id="IPR036291">
    <property type="entry name" value="NAD(P)-bd_dom_sf"/>
</dbReference>
<dbReference type="Proteomes" id="UP000505377">
    <property type="component" value="Chromosome"/>
</dbReference>
<dbReference type="InterPro" id="IPR020904">
    <property type="entry name" value="Sc_DH/Rdtase_CS"/>
</dbReference>
<proteinExistence type="inferred from homology"/>
<protein>
    <submittedName>
        <fullName evidence="3">SDR family oxidoreductase</fullName>
    </submittedName>
</protein>
<dbReference type="FunFam" id="3.40.50.720:FF:000084">
    <property type="entry name" value="Short-chain dehydrogenase reductase"/>
    <property type="match status" value="1"/>
</dbReference>
<dbReference type="AlphaFoldDB" id="A0A6M6JTW7"/>
<dbReference type="PROSITE" id="PS51257">
    <property type="entry name" value="PROKAR_LIPOPROTEIN"/>
    <property type="match status" value="1"/>
</dbReference>
<keyword evidence="4" id="KW-1185">Reference proteome</keyword>
<dbReference type="CDD" id="cd05233">
    <property type="entry name" value="SDR_c"/>
    <property type="match status" value="1"/>
</dbReference>
<dbReference type="InterPro" id="IPR051122">
    <property type="entry name" value="SDR_DHRS6-like"/>
</dbReference>
<dbReference type="PANTHER" id="PTHR43477:SF1">
    <property type="entry name" value="DIHYDROANTICAPSIN 7-DEHYDROGENASE"/>
    <property type="match status" value="1"/>
</dbReference>
<gene>
    <name evidence="3" type="ORF">HOP40_33055</name>
</gene>
<name>A0A6M6JTW7_9PSEU</name>
<dbReference type="PRINTS" id="PR00081">
    <property type="entry name" value="GDHRDH"/>
</dbReference>
<dbReference type="EMBL" id="CP053564">
    <property type="protein sequence ID" value="QJY50002.1"/>
    <property type="molecule type" value="Genomic_DNA"/>
</dbReference>
<dbReference type="PRINTS" id="PR00080">
    <property type="entry name" value="SDRFAMILY"/>
</dbReference>
<keyword evidence="2" id="KW-0560">Oxidoreductase</keyword>
<evidence type="ECO:0000256" key="2">
    <source>
        <dbReference type="ARBA" id="ARBA00023002"/>
    </source>
</evidence>
<dbReference type="Gene3D" id="3.40.50.720">
    <property type="entry name" value="NAD(P)-binding Rossmann-like Domain"/>
    <property type="match status" value="1"/>
</dbReference>
<evidence type="ECO:0000313" key="4">
    <source>
        <dbReference type="Proteomes" id="UP000505377"/>
    </source>
</evidence>
<dbReference type="SUPFAM" id="SSF51735">
    <property type="entry name" value="NAD(P)-binding Rossmann-fold domains"/>
    <property type="match status" value="1"/>
</dbReference>
<dbReference type="KEGG" id="pbro:HOP40_33055"/>
<dbReference type="RefSeq" id="WP_172166998.1">
    <property type="nucleotide sequence ID" value="NZ_CP053564.1"/>
</dbReference>
<dbReference type="PROSITE" id="PS00061">
    <property type="entry name" value="ADH_SHORT"/>
    <property type="match status" value="1"/>
</dbReference>
<sequence>MGRLTGKHAIITGATGGMGLVACRQFCDEGAIVVGTDLDEEAGRKLEVALQADGLSFTFVAADVATSEGIRRISDTARADLDGRIDVLYNNHGIILGKPLLDTTEAEWDRIHDVDLKSVFLLTKAVVPLMTDGGSIINVASAGALVALPGMSAYCAAKGGLTMFSKGAAADLAPLGIRVNAICPGSIDTPMPRAFFALLSEEDAAAAMEANAAEHFVNRFGRPEEVVTLAVYLASDESTFMTGAAIPIDGGYTAR</sequence>
<dbReference type="Pfam" id="PF13561">
    <property type="entry name" value="adh_short_C2"/>
    <property type="match status" value="1"/>
</dbReference>
<dbReference type="GO" id="GO:0016491">
    <property type="term" value="F:oxidoreductase activity"/>
    <property type="evidence" value="ECO:0007669"/>
    <property type="project" value="UniProtKB-KW"/>
</dbReference>
<reference evidence="3 4" key="1">
    <citation type="submission" date="2020-05" db="EMBL/GenBank/DDBJ databases">
        <authorList>
            <person name="Mo P."/>
        </authorList>
    </citation>
    <scope>NUCLEOTIDE SEQUENCE [LARGE SCALE GENOMIC DNA]</scope>
    <source>
        <strain evidence="3 4">Gen01</strain>
    </source>
</reference>
<comment type="similarity">
    <text evidence="1">Belongs to the short-chain dehydrogenases/reductases (SDR) family.</text>
</comment>
<evidence type="ECO:0000256" key="1">
    <source>
        <dbReference type="ARBA" id="ARBA00006484"/>
    </source>
</evidence>
<dbReference type="PANTHER" id="PTHR43477">
    <property type="entry name" value="DIHYDROANTICAPSIN 7-DEHYDROGENASE"/>
    <property type="match status" value="1"/>
</dbReference>